<organism evidence="1 2">
    <name type="scientific">Klebsiella phage vB_KpP_FBKp27</name>
    <dbReference type="NCBI Taxonomy" id="2801837"/>
    <lineage>
        <taxon>Viruses</taxon>
        <taxon>Duplodnaviria</taxon>
        <taxon>Heunggongvirae</taxon>
        <taxon>Uroviricota</taxon>
        <taxon>Caudoviricetes</taxon>
        <taxon>Schitoviridae</taxon>
        <taxon>Efbeekayvirus</taxon>
        <taxon>Efbeekayvirus Fbkp27</taxon>
    </lineage>
</organism>
<dbReference type="Proteomes" id="UP000596379">
    <property type="component" value="Segment"/>
</dbReference>
<keyword evidence="2" id="KW-1185">Reference proteome</keyword>
<protein>
    <submittedName>
        <fullName evidence="1">Uncharacterized protein</fullName>
    </submittedName>
</protein>
<accession>A0A7U0GAK9</accession>
<sequence>MSKIIYVYAPAVMKCIHIRTTDAWLKKVKMALAIGCTLDGYCIDGSRIKRKNQRNIASDRNDTDDMFKGFDVFLNKHGVWEFKKYVPKQRFHGVVSGRWSSNAGNLQNLPKEY</sequence>
<evidence type="ECO:0000313" key="2">
    <source>
        <dbReference type="Proteomes" id="UP000596379"/>
    </source>
</evidence>
<evidence type="ECO:0000313" key="1">
    <source>
        <dbReference type="EMBL" id="QQV91650.1"/>
    </source>
</evidence>
<dbReference type="EMBL" id="MW394388">
    <property type="protein sequence ID" value="QQV91650.1"/>
    <property type="molecule type" value="Genomic_DNA"/>
</dbReference>
<name>A0A7U0GAK9_9CAUD</name>
<gene>
    <name evidence="1" type="ORF">vBKpPFBKp27_041</name>
</gene>
<proteinExistence type="predicted"/>
<reference evidence="1 2" key="1">
    <citation type="submission" date="2020-12" db="EMBL/GenBank/DDBJ databases">
        <title>Genomic characterization of four novel bacteriophages infecting Klebsiella pneumoniae.</title>
        <authorList>
            <person name="Estrada Bonilla B."/>
            <person name="Costa A.R."/>
            <person name="van Rossum T."/>
            <person name="Hagedoorn S."/>
            <person name="Wallinga H."/>
            <person name="Xiao M."/>
            <person name="Song W."/>
            <person name="Haas P.-J."/>
            <person name="Nobrega F.L."/>
            <person name="Brouns S.J.J."/>
        </authorList>
    </citation>
    <scope>NUCLEOTIDE SEQUENCE [LARGE SCALE GENOMIC DNA]</scope>
</reference>